<dbReference type="Proteomes" id="UP001148737">
    <property type="component" value="Unassembled WGS sequence"/>
</dbReference>
<evidence type="ECO:0000313" key="2">
    <source>
        <dbReference type="Proteomes" id="UP001148737"/>
    </source>
</evidence>
<proteinExistence type="predicted"/>
<accession>A0ACC1QXB1</accession>
<gene>
    <name evidence="1" type="ORF">NLG97_g4363</name>
</gene>
<protein>
    <submittedName>
        <fullName evidence="1">Uncharacterized protein</fullName>
    </submittedName>
</protein>
<keyword evidence="2" id="KW-1185">Reference proteome</keyword>
<evidence type="ECO:0000313" key="1">
    <source>
        <dbReference type="EMBL" id="KAJ3493997.1"/>
    </source>
</evidence>
<name>A0ACC1QXB1_9HYPO</name>
<organism evidence="1 2">
    <name type="scientific">Lecanicillium saksenae</name>
    <dbReference type="NCBI Taxonomy" id="468837"/>
    <lineage>
        <taxon>Eukaryota</taxon>
        <taxon>Fungi</taxon>
        <taxon>Dikarya</taxon>
        <taxon>Ascomycota</taxon>
        <taxon>Pezizomycotina</taxon>
        <taxon>Sordariomycetes</taxon>
        <taxon>Hypocreomycetidae</taxon>
        <taxon>Hypocreales</taxon>
        <taxon>Cordycipitaceae</taxon>
        <taxon>Lecanicillium</taxon>
    </lineage>
</organism>
<reference evidence="1" key="1">
    <citation type="submission" date="2022-07" db="EMBL/GenBank/DDBJ databases">
        <title>Genome Sequence of Lecanicillium saksenae.</title>
        <authorList>
            <person name="Buettner E."/>
        </authorList>
    </citation>
    <scope>NUCLEOTIDE SEQUENCE</scope>
    <source>
        <strain evidence="1">VT-O1</strain>
    </source>
</reference>
<dbReference type="EMBL" id="JANAKD010000426">
    <property type="protein sequence ID" value="KAJ3493997.1"/>
    <property type="molecule type" value="Genomic_DNA"/>
</dbReference>
<comment type="caution">
    <text evidence="1">The sequence shown here is derived from an EMBL/GenBank/DDBJ whole genome shotgun (WGS) entry which is preliminary data.</text>
</comment>
<sequence length="529" mass="59743">MARQSSGVKAQQFVLTCLPRQRHIKCDETLPFCKHCTSTGRHCRNNFNEYAASATSQKRQWSTPTSREPSKSPAPSNIQATSRQWQIFDLFRSLTVKQVGGVLSKSSFWSVDVLRATEAYPVIFHSSLAMAALNHQLRMSNAMNDFRKEYYEFALQESTTAIQELRQLAMKPALTYCDKEAILLANVLFTGIACLQGNLYQALMHVRNALHLFNEWHFSSETVAAARGATPQGVIDPRWLLHLISYFEFQAHDIDATITAASWKRHSYELLAPPVSGGFASVADAYYEYMPLHYGFSVDPNASIDPKSAANEGRASGFETVYSRWRLRLQQLADDPDEGSPAQRRAVSTLWLLVKCERLCRHVRRSSDPNVWRTSNVEFREIVDSAEKLLQGEYGLAGDDSDAISPAFTFSLSAVEALRLVGFVSRNGAIRRRVIALLRTYQRRDGLWDSKLSSSLIEARMMLDEATLQNLDDSKTCSCEDHVYMCKEHRALTLGGEMVGVKMFRTSINSRAGQRRGDQDLLVYTEWDT</sequence>